<proteinExistence type="predicted"/>
<evidence type="ECO:0000313" key="1">
    <source>
        <dbReference type="EMBL" id="BAY68822.1"/>
    </source>
</evidence>
<dbReference type="AlphaFoldDB" id="A0A1Z4KIM1"/>
<dbReference type="Proteomes" id="UP000217507">
    <property type="component" value="Chromosome"/>
</dbReference>
<dbReference type="InterPro" id="IPR021373">
    <property type="entry name" value="DUF2993"/>
</dbReference>
<evidence type="ECO:0008006" key="3">
    <source>
        <dbReference type="Google" id="ProtNLM"/>
    </source>
</evidence>
<dbReference type="EMBL" id="AP018216">
    <property type="protein sequence ID" value="BAY68822.1"/>
    <property type="molecule type" value="Genomic_DNA"/>
</dbReference>
<accession>A0A1Z4KIM1</accession>
<name>A0A1Z4KIM1_ANAVA</name>
<organism evidence="1 2">
    <name type="scientific">Trichormus variabilis NIES-23</name>
    <dbReference type="NCBI Taxonomy" id="1973479"/>
    <lineage>
        <taxon>Bacteria</taxon>
        <taxon>Bacillati</taxon>
        <taxon>Cyanobacteriota</taxon>
        <taxon>Cyanophyceae</taxon>
        <taxon>Nostocales</taxon>
        <taxon>Nostocaceae</taxon>
        <taxon>Trichormus</taxon>
    </lineage>
</organism>
<gene>
    <name evidence="1" type="ORF">NIES23_16110</name>
</gene>
<reference evidence="1 2" key="1">
    <citation type="submission" date="2017-06" db="EMBL/GenBank/DDBJ databases">
        <title>Genome sequencing of cyanobaciteial culture collection at National Institute for Environmental Studies (NIES).</title>
        <authorList>
            <person name="Hirose Y."/>
            <person name="Shimura Y."/>
            <person name="Fujisawa T."/>
            <person name="Nakamura Y."/>
            <person name="Kawachi M."/>
        </authorList>
    </citation>
    <scope>NUCLEOTIDE SEQUENCE [LARGE SCALE GENOMIC DNA]</scope>
    <source>
        <strain evidence="1 2">NIES-23</strain>
    </source>
</reference>
<protein>
    <recommendedName>
        <fullName evidence="3">DUF2993 domain-containing protein</fullName>
    </recommendedName>
</protein>
<evidence type="ECO:0000313" key="2">
    <source>
        <dbReference type="Proteomes" id="UP000217507"/>
    </source>
</evidence>
<dbReference type="Pfam" id="PF11209">
    <property type="entry name" value="LmeA"/>
    <property type="match status" value="1"/>
</dbReference>
<sequence>MPDSTGLGEQALNKAAEIGLSSQLDEVDNLDVSIKTDPLKLVQGQVDTVEINGEGLVMQKDLRVEEMKMQVNSVAINPLSAAFGKIELTKPTVGSARVVLTEADINRAFNSEFIISKIQSQKIHINGQLKTVTPQQIDFRLPGEGKVSLNASILLEENSEPQQVAFTAEPHISANGTTVTLENVTYGNSEEISPELTQSLVKQTSEILNLSNFDLEGMSLRVQQLAAETGKLTLQAEAYVEQIPTDEN</sequence>